<dbReference type="EMBL" id="AP024355">
    <property type="protein sequence ID" value="BCR05332.1"/>
    <property type="molecule type" value="Genomic_DNA"/>
</dbReference>
<reference evidence="10 11" key="2">
    <citation type="journal article" date="2021" name="Int. J. Syst. Evol. Microbiol.">
        <title>Isolation and Polyphasic Characterization of Desulfuromonas versatilis sp. Nov., an Electrogenic Bacteria Capable of Versatile Metabolism Isolated from a Graphene Oxide-Reducing Enrichment Culture.</title>
        <authorList>
            <person name="Xie L."/>
            <person name="Yoshida N."/>
            <person name="Ishii S."/>
            <person name="Meng L."/>
        </authorList>
    </citation>
    <scope>NUCLEOTIDE SEQUENCE [LARGE SCALE GENOMIC DNA]</scope>
    <source>
        <strain evidence="10 11">NIT-T3</strain>
    </source>
</reference>
<comment type="subcellular location">
    <subcellularLocation>
        <location evidence="7">Cytoplasm</location>
    </subcellularLocation>
</comment>
<dbReference type="Pfam" id="PF00398">
    <property type="entry name" value="RrnaAD"/>
    <property type="match status" value="1"/>
</dbReference>
<dbReference type="InterPro" id="IPR029063">
    <property type="entry name" value="SAM-dependent_MTases_sf"/>
</dbReference>
<accession>A0ABN6DZL6</accession>
<proteinExistence type="inferred from homology"/>
<feature type="binding site" evidence="7 8">
    <location>
        <position position="13"/>
    </location>
    <ligand>
        <name>S-adenosyl-L-methionine</name>
        <dbReference type="ChEBI" id="CHEBI:59789"/>
    </ligand>
</feature>
<feature type="binding site" evidence="7 8">
    <location>
        <position position="82"/>
    </location>
    <ligand>
        <name>S-adenosyl-L-methionine</name>
        <dbReference type="ChEBI" id="CHEBI:59789"/>
    </ligand>
</feature>
<evidence type="ECO:0000259" key="9">
    <source>
        <dbReference type="SMART" id="SM00650"/>
    </source>
</evidence>
<evidence type="ECO:0000256" key="8">
    <source>
        <dbReference type="PROSITE-ProRule" id="PRU01026"/>
    </source>
</evidence>
<dbReference type="EC" id="2.1.1.182" evidence="7"/>
<feature type="binding site" evidence="7 8">
    <location>
        <position position="38"/>
    </location>
    <ligand>
        <name>S-adenosyl-L-methionine</name>
        <dbReference type="ChEBI" id="CHEBI:59789"/>
    </ligand>
</feature>
<dbReference type="Gene3D" id="1.10.8.100">
    <property type="entry name" value="Ribosomal RNA adenine dimethylase-like, domain 2"/>
    <property type="match status" value="1"/>
</dbReference>
<dbReference type="SUPFAM" id="SSF53335">
    <property type="entry name" value="S-adenosyl-L-methionine-dependent methyltransferases"/>
    <property type="match status" value="1"/>
</dbReference>
<dbReference type="SMART" id="SM00650">
    <property type="entry name" value="rADc"/>
    <property type="match status" value="1"/>
</dbReference>
<reference evidence="10 11" key="1">
    <citation type="journal article" date="2016" name="C (Basel)">
        <title>Selective Growth of and Electricity Production by Marine Exoelectrogenic Bacteria in Self-Aggregated Hydrogel of Microbially Reduced Graphene Oxide.</title>
        <authorList>
            <person name="Yoshida N."/>
            <person name="Goto Y."/>
            <person name="Miyata Y."/>
        </authorList>
    </citation>
    <scope>NUCLEOTIDE SEQUENCE [LARGE SCALE GENOMIC DNA]</scope>
    <source>
        <strain evidence="10 11">NIT-T3</strain>
    </source>
</reference>
<comment type="catalytic activity">
    <reaction evidence="7">
        <text>adenosine(1518)/adenosine(1519) in 16S rRNA + 4 S-adenosyl-L-methionine = N(6)-dimethyladenosine(1518)/N(6)-dimethyladenosine(1519) in 16S rRNA + 4 S-adenosyl-L-homocysteine + 4 H(+)</text>
        <dbReference type="Rhea" id="RHEA:19609"/>
        <dbReference type="Rhea" id="RHEA-COMP:10232"/>
        <dbReference type="Rhea" id="RHEA-COMP:10233"/>
        <dbReference type="ChEBI" id="CHEBI:15378"/>
        <dbReference type="ChEBI" id="CHEBI:57856"/>
        <dbReference type="ChEBI" id="CHEBI:59789"/>
        <dbReference type="ChEBI" id="CHEBI:74411"/>
        <dbReference type="ChEBI" id="CHEBI:74493"/>
        <dbReference type="EC" id="2.1.1.182"/>
    </reaction>
</comment>
<dbReference type="InterPro" id="IPR020598">
    <property type="entry name" value="rRNA_Ade_methylase_Trfase_N"/>
</dbReference>
<evidence type="ECO:0000256" key="7">
    <source>
        <dbReference type="HAMAP-Rule" id="MF_00607"/>
    </source>
</evidence>
<gene>
    <name evidence="7 10" type="primary">rsmA</name>
    <name evidence="7" type="synonym">ksgA</name>
    <name evidence="10" type="ORF">DESUT3_24010</name>
</gene>
<dbReference type="Proteomes" id="UP001319827">
    <property type="component" value="Chromosome"/>
</dbReference>
<dbReference type="GO" id="GO:0032259">
    <property type="term" value="P:methylation"/>
    <property type="evidence" value="ECO:0007669"/>
    <property type="project" value="UniProtKB-KW"/>
</dbReference>
<evidence type="ECO:0000256" key="1">
    <source>
        <dbReference type="ARBA" id="ARBA00022490"/>
    </source>
</evidence>
<evidence type="ECO:0000313" key="11">
    <source>
        <dbReference type="Proteomes" id="UP001319827"/>
    </source>
</evidence>
<comment type="function">
    <text evidence="7">Specifically dimethylates two adjacent adenosines (A1518 and A1519) in the loop of a conserved hairpin near the 3'-end of 16S rRNA in the 30S particle. May play a critical role in biogenesis of 30S subunits.</text>
</comment>
<comment type="similarity">
    <text evidence="7">Belongs to the class I-like SAM-binding methyltransferase superfamily. rRNA adenine N(6)-methyltransferase family. RsmA subfamily.</text>
</comment>
<evidence type="ECO:0000313" key="10">
    <source>
        <dbReference type="EMBL" id="BCR05332.1"/>
    </source>
</evidence>
<dbReference type="InterPro" id="IPR023165">
    <property type="entry name" value="rRNA_Ade_diMease-like_C"/>
</dbReference>
<keyword evidence="5 7" id="KW-0949">S-adenosyl-L-methionine</keyword>
<dbReference type="HAMAP" id="MF_00607">
    <property type="entry name" value="16SrRNA_methyltr_A"/>
    <property type="match status" value="1"/>
</dbReference>
<evidence type="ECO:0000256" key="6">
    <source>
        <dbReference type="ARBA" id="ARBA00022884"/>
    </source>
</evidence>
<dbReference type="InterPro" id="IPR011530">
    <property type="entry name" value="rRNA_adenine_dimethylase"/>
</dbReference>
<sequence>MHRPKKRFGQNFLRDPNIVRKIIAAAGLEPGDRVVEIGPGLGALTEHLLEAAGRVHVLEIDRDLARQWAERPEPNLVVHEGDALRLDWAVLFDHPPYKMVANLPYNISSQILFKVLEHRERFSRLILMFQKEVGDRLCASPGGKDYGILSVLFQLWFDIKKVTPVPPGAFFPPPKVHSSVLRFEPLEAPRVPVADHRFFARVVKGAFSQRRKTLRNALVGSGFGFEGLDEALQVAGIDPGRRGETLDLAEFARLAKVLMEANPGSRPEDQGDNGE</sequence>
<dbReference type="InterPro" id="IPR020596">
    <property type="entry name" value="rRNA_Ade_Mease_Trfase_CS"/>
</dbReference>
<feature type="binding site" evidence="7 8">
    <location>
        <position position="102"/>
    </location>
    <ligand>
        <name>S-adenosyl-L-methionine</name>
        <dbReference type="ChEBI" id="CHEBI:59789"/>
    </ligand>
</feature>
<evidence type="ECO:0000256" key="4">
    <source>
        <dbReference type="ARBA" id="ARBA00022679"/>
    </source>
</evidence>
<evidence type="ECO:0000256" key="2">
    <source>
        <dbReference type="ARBA" id="ARBA00022552"/>
    </source>
</evidence>
<protein>
    <recommendedName>
        <fullName evidence="7">Ribosomal RNA small subunit methyltransferase A</fullName>
        <ecNumber evidence="7">2.1.1.182</ecNumber>
    </recommendedName>
    <alternativeName>
        <fullName evidence="7">16S rRNA (adenine(1518)-N(6)/adenine(1519)-N(6))-dimethyltransferase</fullName>
    </alternativeName>
    <alternativeName>
        <fullName evidence="7">16S rRNA dimethyladenosine transferase</fullName>
    </alternativeName>
    <alternativeName>
        <fullName evidence="7">16S rRNA dimethylase</fullName>
    </alternativeName>
    <alternativeName>
        <fullName evidence="7">S-adenosylmethionine-6-N', N'-adenosyl(rRNA) dimethyltransferase</fullName>
    </alternativeName>
</protein>
<dbReference type="RefSeq" id="WP_221248763.1">
    <property type="nucleotide sequence ID" value="NZ_AP024355.1"/>
</dbReference>
<dbReference type="InterPro" id="IPR001737">
    <property type="entry name" value="KsgA/Erm"/>
</dbReference>
<feature type="binding site" evidence="7 8">
    <location>
        <position position="59"/>
    </location>
    <ligand>
        <name>S-adenosyl-L-methionine</name>
        <dbReference type="ChEBI" id="CHEBI:59789"/>
    </ligand>
</feature>
<dbReference type="PROSITE" id="PS51689">
    <property type="entry name" value="SAM_RNA_A_N6_MT"/>
    <property type="match status" value="1"/>
</dbReference>
<dbReference type="GO" id="GO:0008168">
    <property type="term" value="F:methyltransferase activity"/>
    <property type="evidence" value="ECO:0007669"/>
    <property type="project" value="UniProtKB-KW"/>
</dbReference>
<feature type="domain" description="Ribosomal RNA adenine methylase transferase N-terminal" evidence="9">
    <location>
        <begin position="18"/>
        <end position="187"/>
    </location>
</feature>
<name>A0ABN6DZL6_9BACT</name>
<evidence type="ECO:0000256" key="5">
    <source>
        <dbReference type="ARBA" id="ARBA00022691"/>
    </source>
</evidence>
<dbReference type="CDD" id="cd02440">
    <property type="entry name" value="AdoMet_MTases"/>
    <property type="match status" value="1"/>
</dbReference>
<keyword evidence="6 7" id="KW-0694">RNA-binding</keyword>
<keyword evidence="2 7" id="KW-0698">rRNA processing</keyword>
<keyword evidence="1 7" id="KW-0963">Cytoplasm</keyword>
<keyword evidence="3 7" id="KW-0489">Methyltransferase</keyword>
<keyword evidence="11" id="KW-1185">Reference proteome</keyword>
<dbReference type="PANTHER" id="PTHR11727:SF7">
    <property type="entry name" value="DIMETHYLADENOSINE TRANSFERASE-RELATED"/>
    <property type="match status" value="1"/>
</dbReference>
<dbReference type="NCBIfam" id="TIGR00755">
    <property type="entry name" value="ksgA"/>
    <property type="match status" value="1"/>
</dbReference>
<dbReference type="PANTHER" id="PTHR11727">
    <property type="entry name" value="DIMETHYLADENOSINE TRANSFERASE"/>
    <property type="match status" value="1"/>
</dbReference>
<feature type="binding site" evidence="7 8">
    <location>
        <position position="11"/>
    </location>
    <ligand>
        <name>S-adenosyl-L-methionine</name>
        <dbReference type="ChEBI" id="CHEBI:59789"/>
    </ligand>
</feature>
<dbReference type="PROSITE" id="PS01131">
    <property type="entry name" value="RRNA_A_DIMETH"/>
    <property type="match status" value="1"/>
</dbReference>
<dbReference type="Gene3D" id="3.40.50.150">
    <property type="entry name" value="Vaccinia Virus protein VP39"/>
    <property type="match status" value="1"/>
</dbReference>
<keyword evidence="4 7" id="KW-0808">Transferase</keyword>
<evidence type="ECO:0000256" key="3">
    <source>
        <dbReference type="ARBA" id="ARBA00022603"/>
    </source>
</evidence>
<organism evidence="10 11">
    <name type="scientific">Desulfuromonas versatilis</name>
    <dbReference type="NCBI Taxonomy" id="2802975"/>
    <lineage>
        <taxon>Bacteria</taxon>
        <taxon>Pseudomonadati</taxon>
        <taxon>Thermodesulfobacteriota</taxon>
        <taxon>Desulfuromonadia</taxon>
        <taxon>Desulfuromonadales</taxon>
        <taxon>Desulfuromonadaceae</taxon>
        <taxon>Desulfuromonas</taxon>
    </lineage>
</organism>